<evidence type="ECO:0000256" key="2">
    <source>
        <dbReference type="PROSITE-ProRule" id="PRU01161"/>
    </source>
</evidence>
<dbReference type="Pfam" id="PF01734">
    <property type="entry name" value="Patatin"/>
    <property type="match status" value="1"/>
</dbReference>
<dbReference type="PANTHER" id="PTHR46394">
    <property type="entry name" value="ANNEXIN"/>
    <property type="match status" value="1"/>
</dbReference>
<protein>
    <recommendedName>
        <fullName evidence="3">PNPLA domain-containing protein</fullName>
    </recommendedName>
</protein>
<feature type="short sequence motif" description="DGA/G" evidence="2">
    <location>
        <begin position="140"/>
        <end position="142"/>
    </location>
</feature>
<sequence length="266" mass="28889">MAEQVRRAPQAYLNNLLLDRGLFSGFAARTFFQSMMSRHLGRRLLAAAGRYPARVQPPEQIGFATFYELTGVDLVITGVNISKGIPAMFSRRLTPDFPVVDAVTIFMSLPILFKPAYVEAEVPVTAFNPDPQAYQGFWVDGGVLNNVPMYAFDDNFTAASKASTLAPLNPQVVGLRLTPGAPGQPPPPFADPASTGLGIFLKGMAETLLYPSEQGQLLTCAEIEQTIDLHTYDLQLTEFAPPPSQSAEPIANAERSVLGYFNPGLH</sequence>
<keyword evidence="5" id="KW-1185">Reference proteome</keyword>
<reference evidence="4" key="2">
    <citation type="submission" date="2020-09" db="EMBL/GenBank/DDBJ databases">
        <authorList>
            <person name="Sun Q."/>
            <person name="Zhou Y."/>
        </authorList>
    </citation>
    <scope>NUCLEOTIDE SEQUENCE</scope>
    <source>
        <strain evidence="4">CGMCC 4.7430</strain>
    </source>
</reference>
<dbReference type="EMBL" id="BMNK01000004">
    <property type="protein sequence ID" value="GGP05905.1"/>
    <property type="molecule type" value="Genomic_DNA"/>
</dbReference>
<dbReference type="InterPro" id="IPR052580">
    <property type="entry name" value="Lipid_Hydrolase"/>
</dbReference>
<dbReference type="PROSITE" id="PS51635">
    <property type="entry name" value="PNPLA"/>
    <property type="match status" value="1"/>
</dbReference>
<keyword evidence="1" id="KW-0443">Lipid metabolism</keyword>
<evidence type="ECO:0000313" key="4">
    <source>
        <dbReference type="EMBL" id="GGP05905.1"/>
    </source>
</evidence>
<evidence type="ECO:0000313" key="5">
    <source>
        <dbReference type="Proteomes" id="UP000660745"/>
    </source>
</evidence>
<dbReference type="InterPro" id="IPR002641">
    <property type="entry name" value="PNPLA_dom"/>
</dbReference>
<dbReference type="Proteomes" id="UP000660745">
    <property type="component" value="Unassembled WGS sequence"/>
</dbReference>
<comment type="caution">
    <text evidence="2">Lacks conserved residue(s) required for the propagation of feature annotation.</text>
</comment>
<evidence type="ECO:0000256" key="1">
    <source>
        <dbReference type="ARBA" id="ARBA00023098"/>
    </source>
</evidence>
<dbReference type="GO" id="GO:0006629">
    <property type="term" value="P:lipid metabolic process"/>
    <property type="evidence" value="ECO:0007669"/>
    <property type="project" value="UniProtKB-KW"/>
</dbReference>
<feature type="domain" description="PNPLA" evidence="3">
    <location>
        <begin position="1"/>
        <end position="153"/>
    </location>
</feature>
<reference evidence="4" key="1">
    <citation type="journal article" date="2014" name="Int. J. Syst. Evol. Microbiol.">
        <title>Complete genome sequence of Corynebacterium casei LMG S-19264T (=DSM 44701T), isolated from a smear-ripened cheese.</title>
        <authorList>
            <consortium name="US DOE Joint Genome Institute (JGI-PGF)"/>
            <person name="Walter F."/>
            <person name="Albersmeier A."/>
            <person name="Kalinowski J."/>
            <person name="Ruckert C."/>
        </authorList>
    </citation>
    <scope>NUCLEOTIDE SEQUENCE</scope>
    <source>
        <strain evidence="4">CGMCC 4.7430</strain>
    </source>
</reference>
<dbReference type="InterPro" id="IPR016035">
    <property type="entry name" value="Acyl_Trfase/lysoPLipase"/>
</dbReference>
<comment type="caution">
    <text evidence="4">The sequence shown here is derived from an EMBL/GenBank/DDBJ whole genome shotgun (WGS) entry which is preliminary data.</text>
</comment>
<proteinExistence type="predicted"/>
<dbReference type="Gene3D" id="3.40.1090.10">
    <property type="entry name" value="Cytosolic phospholipase A2 catalytic domain"/>
    <property type="match status" value="1"/>
</dbReference>
<accession>A0A918E5S8</accession>
<name>A0A918E5S8_9ACTN</name>
<dbReference type="AlphaFoldDB" id="A0A918E5S8"/>
<gene>
    <name evidence="4" type="ORF">GCM10012278_27160</name>
</gene>
<dbReference type="RefSeq" id="WP_189138951.1">
    <property type="nucleotide sequence ID" value="NZ_BMNK01000004.1"/>
</dbReference>
<dbReference type="SUPFAM" id="SSF52151">
    <property type="entry name" value="FabD/lysophospholipase-like"/>
    <property type="match status" value="1"/>
</dbReference>
<organism evidence="4 5">
    <name type="scientific">Nonomuraea glycinis</name>
    <dbReference type="NCBI Taxonomy" id="2047744"/>
    <lineage>
        <taxon>Bacteria</taxon>
        <taxon>Bacillati</taxon>
        <taxon>Actinomycetota</taxon>
        <taxon>Actinomycetes</taxon>
        <taxon>Streptosporangiales</taxon>
        <taxon>Streptosporangiaceae</taxon>
        <taxon>Nonomuraea</taxon>
    </lineage>
</organism>
<evidence type="ECO:0000259" key="3">
    <source>
        <dbReference type="PROSITE" id="PS51635"/>
    </source>
</evidence>
<dbReference type="PANTHER" id="PTHR46394:SF1">
    <property type="entry name" value="PNPLA DOMAIN-CONTAINING PROTEIN"/>
    <property type="match status" value="1"/>
</dbReference>